<dbReference type="Proteomes" id="UP001156102">
    <property type="component" value="Unassembled WGS sequence"/>
</dbReference>
<keyword evidence="2" id="KW-0472">Membrane</keyword>
<feature type="region of interest" description="Disordered" evidence="1">
    <location>
        <begin position="91"/>
        <end position="129"/>
    </location>
</feature>
<reference evidence="3" key="1">
    <citation type="submission" date="2022-07" db="EMBL/GenBank/DDBJ databases">
        <authorList>
            <person name="Li W.-J."/>
            <person name="Deng Q.-Q."/>
        </authorList>
    </citation>
    <scope>NUCLEOTIDE SEQUENCE</scope>
    <source>
        <strain evidence="3">SYSU M60031</strain>
    </source>
</reference>
<accession>A0AA41X4K3</accession>
<evidence type="ECO:0000313" key="4">
    <source>
        <dbReference type="Proteomes" id="UP001156102"/>
    </source>
</evidence>
<evidence type="ECO:0000256" key="2">
    <source>
        <dbReference type="SAM" id="Phobius"/>
    </source>
</evidence>
<comment type="caution">
    <text evidence="3">The sequence shown here is derived from an EMBL/GenBank/DDBJ whole genome shotgun (WGS) entry which is preliminary data.</text>
</comment>
<keyword evidence="2" id="KW-0812">Transmembrane</keyword>
<keyword evidence="2" id="KW-1133">Transmembrane helix</keyword>
<protein>
    <submittedName>
        <fullName evidence="3">Uncharacterized protein</fullName>
    </submittedName>
</protein>
<dbReference type="RefSeq" id="WP_254756370.1">
    <property type="nucleotide sequence ID" value="NZ_JANCLT010000001.1"/>
</dbReference>
<feature type="transmembrane region" description="Helical" evidence="2">
    <location>
        <begin position="7"/>
        <end position="27"/>
    </location>
</feature>
<dbReference type="InterPro" id="IPR048110">
    <property type="entry name" value="SA1362/YqhP-like"/>
</dbReference>
<proteinExistence type="predicted"/>
<feature type="transmembrane region" description="Helical" evidence="2">
    <location>
        <begin position="33"/>
        <end position="51"/>
    </location>
</feature>
<dbReference type="NCBIfam" id="NF041554">
    <property type="entry name" value="SA1362_fam"/>
    <property type="match status" value="1"/>
</dbReference>
<sequence>MNGRSLTFVLFVVVMGLAAFQFVSYLITNPGKLLGNLLTIGIVLGAFYWLYRLFSNSGSSADTRASYNRAAKQSKRKYAKQNVTPLSIKRAAESKLRKSSAAGLKKKRKSTHLTVIEGKKSKKKNRASF</sequence>
<gene>
    <name evidence="3" type="ORF">NK662_00770</name>
</gene>
<organism evidence="3 4">
    <name type="scientific">Ectobacillus ponti</name>
    <dbReference type="NCBI Taxonomy" id="2961894"/>
    <lineage>
        <taxon>Bacteria</taxon>
        <taxon>Bacillati</taxon>
        <taxon>Bacillota</taxon>
        <taxon>Bacilli</taxon>
        <taxon>Bacillales</taxon>
        <taxon>Bacillaceae</taxon>
        <taxon>Ectobacillus</taxon>
    </lineage>
</organism>
<name>A0AA41X4K3_9BACI</name>
<evidence type="ECO:0000256" key="1">
    <source>
        <dbReference type="SAM" id="MobiDB-lite"/>
    </source>
</evidence>
<feature type="compositionally biased region" description="Basic residues" evidence="1">
    <location>
        <begin position="120"/>
        <end position="129"/>
    </location>
</feature>
<keyword evidence="4" id="KW-1185">Reference proteome</keyword>
<dbReference type="AlphaFoldDB" id="A0AA41X4K3"/>
<evidence type="ECO:0000313" key="3">
    <source>
        <dbReference type="EMBL" id="MCP8967068.1"/>
    </source>
</evidence>
<dbReference type="EMBL" id="JANCLT010000001">
    <property type="protein sequence ID" value="MCP8967068.1"/>
    <property type="molecule type" value="Genomic_DNA"/>
</dbReference>